<organism evidence="2 3">
    <name type="scientific">Desmophyllum pertusum</name>
    <dbReference type="NCBI Taxonomy" id="174260"/>
    <lineage>
        <taxon>Eukaryota</taxon>
        <taxon>Metazoa</taxon>
        <taxon>Cnidaria</taxon>
        <taxon>Anthozoa</taxon>
        <taxon>Hexacorallia</taxon>
        <taxon>Scleractinia</taxon>
        <taxon>Caryophylliina</taxon>
        <taxon>Caryophylliidae</taxon>
        <taxon>Desmophyllum</taxon>
    </lineage>
</organism>
<dbReference type="AlphaFoldDB" id="A0A9W9YPU6"/>
<comment type="caution">
    <text evidence="2">The sequence shown here is derived from an EMBL/GenBank/DDBJ whole genome shotgun (WGS) entry which is preliminary data.</text>
</comment>
<evidence type="ECO:0000313" key="2">
    <source>
        <dbReference type="EMBL" id="KAJ7361976.1"/>
    </source>
</evidence>
<dbReference type="Proteomes" id="UP001163046">
    <property type="component" value="Unassembled WGS sequence"/>
</dbReference>
<sequence length="122" mass="13784">MAASRSKRSVKQKLNPDFEYQFPDIEFPSEAERNATPSVAAIRAAMVTTPNANKKKSEKSSRIKEQLELEQLKHQNLQLELQVLSKKEKISAESTSFMQDDNNAATAALLKFHRKNPCVAHE</sequence>
<feature type="coiled-coil region" evidence="1">
    <location>
        <begin position="62"/>
        <end position="89"/>
    </location>
</feature>
<reference evidence="2" key="1">
    <citation type="submission" date="2023-01" db="EMBL/GenBank/DDBJ databases">
        <title>Genome assembly of the deep-sea coral Lophelia pertusa.</title>
        <authorList>
            <person name="Herrera S."/>
            <person name="Cordes E."/>
        </authorList>
    </citation>
    <scope>NUCLEOTIDE SEQUENCE</scope>
    <source>
        <strain evidence="2">USNM1676648</strain>
        <tissue evidence="2">Polyp</tissue>
    </source>
</reference>
<protein>
    <submittedName>
        <fullName evidence="2">Uncharacterized protein</fullName>
    </submittedName>
</protein>
<accession>A0A9W9YPU6</accession>
<dbReference type="EMBL" id="MU827308">
    <property type="protein sequence ID" value="KAJ7361976.1"/>
    <property type="molecule type" value="Genomic_DNA"/>
</dbReference>
<proteinExistence type="predicted"/>
<evidence type="ECO:0000256" key="1">
    <source>
        <dbReference type="SAM" id="Coils"/>
    </source>
</evidence>
<name>A0A9W9YPU6_9CNID</name>
<evidence type="ECO:0000313" key="3">
    <source>
        <dbReference type="Proteomes" id="UP001163046"/>
    </source>
</evidence>
<gene>
    <name evidence="2" type="ORF">OS493_014627</name>
</gene>
<keyword evidence="1" id="KW-0175">Coiled coil</keyword>
<keyword evidence="3" id="KW-1185">Reference proteome</keyword>